<keyword evidence="8" id="KW-1185">Reference proteome</keyword>
<evidence type="ECO:0000313" key="7">
    <source>
        <dbReference type="EMBL" id="KAG5330285.1"/>
    </source>
</evidence>
<feature type="non-terminal residue" evidence="7">
    <location>
        <position position="1"/>
    </location>
</feature>
<dbReference type="GO" id="GO:0008270">
    <property type="term" value="F:zinc ion binding"/>
    <property type="evidence" value="ECO:0007669"/>
    <property type="project" value="UniProtKB-KW"/>
</dbReference>
<keyword evidence="1" id="KW-0479">Metal-binding</keyword>
<dbReference type="PROSITE" id="PS50157">
    <property type="entry name" value="ZINC_FINGER_C2H2_2"/>
    <property type="match status" value="1"/>
</dbReference>
<dbReference type="InterPro" id="IPR013087">
    <property type="entry name" value="Znf_C2H2_type"/>
</dbReference>
<dbReference type="AlphaFoldDB" id="A0A836JSE1"/>
<sequence length="89" mass="10509">MRYLNKHKKRKHVNKECDDCMNGFDSEQDLFNHLAAQHSDDSIEYECETCSFTFTRPEDLELHIQIHTGEKLYICEVCATKLLLVLFLN</sequence>
<feature type="domain" description="C2H2-type" evidence="6">
    <location>
        <begin position="45"/>
        <end position="72"/>
    </location>
</feature>
<dbReference type="Pfam" id="PF00096">
    <property type="entry name" value="zf-C2H2"/>
    <property type="match status" value="1"/>
</dbReference>
<dbReference type="SMART" id="SM00355">
    <property type="entry name" value="ZnF_C2H2"/>
    <property type="match status" value="2"/>
</dbReference>
<gene>
    <name evidence="7" type="primary">Znf692</name>
    <name evidence="7" type="ORF">G6Z76_0001170</name>
</gene>
<evidence type="ECO:0000259" key="6">
    <source>
        <dbReference type="PROSITE" id="PS50157"/>
    </source>
</evidence>
<keyword evidence="2" id="KW-0677">Repeat</keyword>
<evidence type="ECO:0000256" key="2">
    <source>
        <dbReference type="ARBA" id="ARBA00022737"/>
    </source>
</evidence>
<evidence type="ECO:0000313" key="8">
    <source>
        <dbReference type="Proteomes" id="UP000669903"/>
    </source>
</evidence>
<dbReference type="GO" id="GO:0000977">
    <property type="term" value="F:RNA polymerase II transcription regulatory region sequence-specific DNA binding"/>
    <property type="evidence" value="ECO:0007669"/>
    <property type="project" value="TreeGrafter"/>
</dbReference>
<dbReference type="EMBL" id="JAANIC010005865">
    <property type="protein sequence ID" value="KAG5330285.1"/>
    <property type="molecule type" value="Genomic_DNA"/>
</dbReference>
<reference evidence="7" key="1">
    <citation type="submission" date="2020-03" db="EMBL/GenBank/DDBJ databases">
        <title>Relaxed selection underlies rapid genomic changes in the transitions from sociality to social parasitism in ants.</title>
        <authorList>
            <person name="Bi X."/>
        </authorList>
    </citation>
    <scope>NUCLEOTIDE SEQUENCE</scope>
    <source>
        <strain evidence="7">BGI-DK2014a</strain>
        <tissue evidence="7">Whole body</tissue>
    </source>
</reference>
<protein>
    <submittedName>
        <fullName evidence="7">ZN692 protein</fullName>
    </submittedName>
</protein>
<comment type="caution">
    <text evidence="7">The sequence shown here is derived from an EMBL/GenBank/DDBJ whole genome shotgun (WGS) entry which is preliminary data.</text>
</comment>
<dbReference type="PROSITE" id="PS00028">
    <property type="entry name" value="ZINC_FINGER_C2H2_1"/>
    <property type="match status" value="2"/>
</dbReference>
<dbReference type="Proteomes" id="UP000669903">
    <property type="component" value="Unassembled WGS sequence"/>
</dbReference>
<evidence type="ECO:0000256" key="3">
    <source>
        <dbReference type="ARBA" id="ARBA00022771"/>
    </source>
</evidence>
<keyword evidence="4" id="KW-0862">Zinc</keyword>
<proteinExistence type="predicted"/>
<dbReference type="InterPro" id="IPR036236">
    <property type="entry name" value="Znf_C2H2_sf"/>
</dbReference>
<dbReference type="GO" id="GO:0005634">
    <property type="term" value="C:nucleus"/>
    <property type="evidence" value="ECO:0007669"/>
    <property type="project" value="TreeGrafter"/>
</dbReference>
<evidence type="ECO:0000256" key="5">
    <source>
        <dbReference type="PROSITE-ProRule" id="PRU00042"/>
    </source>
</evidence>
<evidence type="ECO:0000256" key="4">
    <source>
        <dbReference type="ARBA" id="ARBA00022833"/>
    </source>
</evidence>
<dbReference type="SUPFAM" id="SSF57667">
    <property type="entry name" value="beta-beta-alpha zinc fingers"/>
    <property type="match status" value="1"/>
</dbReference>
<dbReference type="PANTHER" id="PTHR24379:SF127">
    <property type="entry name" value="BLOODY FINGERS-RELATED"/>
    <property type="match status" value="1"/>
</dbReference>
<feature type="non-terminal residue" evidence="7">
    <location>
        <position position="89"/>
    </location>
</feature>
<dbReference type="PANTHER" id="PTHR24379">
    <property type="entry name" value="KRAB AND ZINC FINGER DOMAIN-CONTAINING"/>
    <property type="match status" value="1"/>
</dbReference>
<dbReference type="Gene3D" id="3.30.160.60">
    <property type="entry name" value="Classic Zinc Finger"/>
    <property type="match status" value="1"/>
</dbReference>
<dbReference type="GO" id="GO:0000981">
    <property type="term" value="F:DNA-binding transcription factor activity, RNA polymerase II-specific"/>
    <property type="evidence" value="ECO:0007669"/>
    <property type="project" value="TreeGrafter"/>
</dbReference>
<evidence type="ECO:0000256" key="1">
    <source>
        <dbReference type="ARBA" id="ARBA00022723"/>
    </source>
</evidence>
<accession>A0A836JSE1</accession>
<keyword evidence="3 5" id="KW-0863">Zinc-finger</keyword>
<organism evidence="7 8">
    <name type="scientific">Acromyrmex charruanus</name>
    <dbReference type="NCBI Taxonomy" id="2715315"/>
    <lineage>
        <taxon>Eukaryota</taxon>
        <taxon>Metazoa</taxon>
        <taxon>Ecdysozoa</taxon>
        <taxon>Arthropoda</taxon>
        <taxon>Hexapoda</taxon>
        <taxon>Insecta</taxon>
        <taxon>Pterygota</taxon>
        <taxon>Neoptera</taxon>
        <taxon>Endopterygota</taxon>
        <taxon>Hymenoptera</taxon>
        <taxon>Apocrita</taxon>
        <taxon>Aculeata</taxon>
        <taxon>Formicoidea</taxon>
        <taxon>Formicidae</taxon>
        <taxon>Myrmicinae</taxon>
        <taxon>Acromyrmex</taxon>
    </lineage>
</organism>
<name>A0A836JSE1_9HYME</name>